<evidence type="ECO:0000256" key="1">
    <source>
        <dbReference type="ARBA" id="ARBA00023004"/>
    </source>
</evidence>
<reference evidence="3" key="2">
    <citation type="submission" date="2020-09" db="EMBL/GenBank/DDBJ databases">
        <authorList>
            <person name="Sun Q."/>
            <person name="Ohkuma M."/>
        </authorList>
    </citation>
    <scope>NUCLEOTIDE SEQUENCE</scope>
    <source>
        <strain evidence="3">JCM 4346</strain>
    </source>
</reference>
<keyword evidence="1" id="KW-0408">Iron</keyword>
<evidence type="ECO:0000313" key="4">
    <source>
        <dbReference type="Proteomes" id="UP000658320"/>
    </source>
</evidence>
<organism evidence="3 4">
    <name type="scientific">Streptomyces aurantiogriseus</name>
    <dbReference type="NCBI Taxonomy" id="66870"/>
    <lineage>
        <taxon>Bacteria</taxon>
        <taxon>Bacillati</taxon>
        <taxon>Actinomycetota</taxon>
        <taxon>Actinomycetes</taxon>
        <taxon>Kitasatosporales</taxon>
        <taxon>Streptomycetaceae</taxon>
        <taxon>Streptomyces</taxon>
    </lineage>
</organism>
<comment type="caution">
    <text evidence="3">The sequence shown here is derived from an EMBL/GenBank/DDBJ whole genome shotgun (WGS) entry which is preliminary data.</text>
</comment>
<dbReference type="InterPro" id="IPR052713">
    <property type="entry name" value="FeoA"/>
</dbReference>
<dbReference type="GO" id="GO:0046914">
    <property type="term" value="F:transition metal ion binding"/>
    <property type="evidence" value="ECO:0007669"/>
    <property type="project" value="InterPro"/>
</dbReference>
<dbReference type="Gene3D" id="2.30.30.90">
    <property type="match status" value="1"/>
</dbReference>
<protein>
    <recommendedName>
        <fullName evidence="2">Ferrous iron transporter FeoA-like domain-containing protein</fullName>
    </recommendedName>
</protein>
<dbReference type="InterPro" id="IPR008988">
    <property type="entry name" value="Transcriptional_repressor_C"/>
</dbReference>
<evidence type="ECO:0000259" key="2">
    <source>
        <dbReference type="SMART" id="SM00899"/>
    </source>
</evidence>
<proteinExistence type="predicted"/>
<dbReference type="AlphaFoldDB" id="A0A918FLP8"/>
<dbReference type="InterPro" id="IPR038157">
    <property type="entry name" value="FeoA_core_dom"/>
</dbReference>
<sequence length="115" mass="12451">MLGGSARRDVVETHMSGTDGVFEEAGGRGTTVIDAVPLSLADLAPGARAVVLCVVADGELTVARRLHDLRFTPGAVVEVVRRAPLREPVLYRVRDYEVCLRRAQAECVHVTEAER</sequence>
<gene>
    <name evidence="3" type="ORF">GCM10010251_80880</name>
</gene>
<accession>A0A918FLP8</accession>
<reference evidence="3" key="1">
    <citation type="journal article" date="2014" name="Int. J. Syst. Evol. Microbiol.">
        <title>Complete genome sequence of Corynebacterium casei LMG S-19264T (=DSM 44701T), isolated from a smear-ripened cheese.</title>
        <authorList>
            <consortium name="US DOE Joint Genome Institute (JGI-PGF)"/>
            <person name="Walter F."/>
            <person name="Albersmeier A."/>
            <person name="Kalinowski J."/>
            <person name="Ruckert C."/>
        </authorList>
    </citation>
    <scope>NUCLEOTIDE SEQUENCE</scope>
    <source>
        <strain evidence="3">JCM 4346</strain>
    </source>
</reference>
<keyword evidence="4" id="KW-1185">Reference proteome</keyword>
<dbReference type="Proteomes" id="UP000658320">
    <property type="component" value="Unassembled WGS sequence"/>
</dbReference>
<dbReference type="EMBL" id="BMSX01000027">
    <property type="protein sequence ID" value="GGR51690.1"/>
    <property type="molecule type" value="Genomic_DNA"/>
</dbReference>
<feature type="domain" description="Ferrous iron transporter FeoA-like" evidence="2">
    <location>
        <begin position="38"/>
        <end position="112"/>
    </location>
</feature>
<dbReference type="SUPFAM" id="SSF50037">
    <property type="entry name" value="C-terminal domain of transcriptional repressors"/>
    <property type="match status" value="1"/>
</dbReference>
<name>A0A918FLP8_9ACTN</name>
<dbReference type="Pfam" id="PF04023">
    <property type="entry name" value="FeoA"/>
    <property type="match status" value="1"/>
</dbReference>
<dbReference type="InterPro" id="IPR007167">
    <property type="entry name" value="Fe-transptr_FeoA-like"/>
</dbReference>
<evidence type="ECO:0000313" key="3">
    <source>
        <dbReference type="EMBL" id="GGR51690.1"/>
    </source>
</evidence>
<dbReference type="PANTHER" id="PTHR42954">
    <property type="entry name" value="FE(2+) TRANSPORT PROTEIN A"/>
    <property type="match status" value="1"/>
</dbReference>
<dbReference type="SMART" id="SM00899">
    <property type="entry name" value="FeoA"/>
    <property type="match status" value="1"/>
</dbReference>
<dbReference type="PANTHER" id="PTHR42954:SF2">
    <property type="entry name" value="FE(2+) TRANSPORT PROTEIN A"/>
    <property type="match status" value="1"/>
</dbReference>